<evidence type="ECO:0000259" key="6">
    <source>
        <dbReference type="Pfam" id="PF00496"/>
    </source>
</evidence>
<name>A0A7X1F8M8_9SPHN</name>
<comment type="similarity">
    <text evidence="2">Belongs to the bacterial solute-binding protein 5 family.</text>
</comment>
<dbReference type="InterPro" id="IPR039424">
    <property type="entry name" value="SBP_5"/>
</dbReference>
<keyword evidence="3" id="KW-0813">Transport</keyword>
<keyword evidence="4" id="KW-0732">Signal</keyword>
<dbReference type="AlphaFoldDB" id="A0A7X1F8M8"/>
<dbReference type="PANTHER" id="PTHR30290:SF10">
    <property type="entry name" value="PERIPLASMIC OLIGOPEPTIDE-BINDING PROTEIN-RELATED"/>
    <property type="match status" value="1"/>
</dbReference>
<evidence type="ECO:0000256" key="1">
    <source>
        <dbReference type="ARBA" id="ARBA00004418"/>
    </source>
</evidence>
<gene>
    <name evidence="7" type="ORF">H7F49_12055</name>
</gene>
<feature type="region of interest" description="Disordered" evidence="5">
    <location>
        <begin position="179"/>
        <end position="214"/>
    </location>
</feature>
<dbReference type="Proteomes" id="UP000520156">
    <property type="component" value="Unassembled WGS sequence"/>
</dbReference>
<dbReference type="GO" id="GO:0030313">
    <property type="term" value="C:cell envelope"/>
    <property type="evidence" value="ECO:0007669"/>
    <property type="project" value="UniProtKB-SubCell"/>
</dbReference>
<dbReference type="GO" id="GO:1904680">
    <property type="term" value="F:peptide transmembrane transporter activity"/>
    <property type="evidence" value="ECO:0007669"/>
    <property type="project" value="TreeGrafter"/>
</dbReference>
<evidence type="ECO:0000256" key="3">
    <source>
        <dbReference type="ARBA" id="ARBA00022448"/>
    </source>
</evidence>
<dbReference type="RefSeq" id="WP_185683854.1">
    <property type="nucleotide sequence ID" value="NZ_JACLAU010000020.1"/>
</dbReference>
<comment type="subcellular location">
    <subcellularLocation>
        <location evidence="1">Periplasm</location>
    </subcellularLocation>
</comment>
<dbReference type="Gene3D" id="3.10.105.10">
    <property type="entry name" value="Dipeptide-binding Protein, Domain 3"/>
    <property type="match status" value="1"/>
</dbReference>
<accession>A0A7X1F8M8</accession>
<proteinExistence type="inferred from homology"/>
<keyword evidence="8" id="KW-1185">Reference proteome</keyword>
<dbReference type="EMBL" id="JACLAU010000020">
    <property type="protein sequence ID" value="MBC2652437.1"/>
    <property type="molecule type" value="Genomic_DNA"/>
</dbReference>
<organism evidence="7 8">
    <name type="scientific">Novosphingobium aerophilum</name>
    <dbReference type="NCBI Taxonomy" id="2839843"/>
    <lineage>
        <taxon>Bacteria</taxon>
        <taxon>Pseudomonadati</taxon>
        <taxon>Pseudomonadota</taxon>
        <taxon>Alphaproteobacteria</taxon>
        <taxon>Sphingomonadales</taxon>
        <taxon>Sphingomonadaceae</taxon>
        <taxon>Novosphingobium</taxon>
    </lineage>
</organism>
<evidence type="ECO:0000313" key="8">
    <source>
        <dbReference type="Proteomes" id="UP000520156"/>
    </source>
</evidence>
<evidence type="ECO:0000256" key="2">
    <source>
        <dbReference type="ARBA" id="ARBA00005695"/>
    </source>
</evidence>
<dbReference type="GO" id="GO:0015833">
    <property type="term" value="P:peptide transport"/>
    <property type="evidence" value="ECO:0007669"/>
    <property type="project" value="TreeGrafter"/>
</dbReference>
<dbReference type="PROSITE" id="PS51257">
    <property type="entry name" value="PROKAR_LIPOPROTEIN"/>
    <property type="match status" value="1"/>
</dbReference>
<comment type="caution">
    <text evidence="7">The sequence shown here is derived from an EMBL/GenBank/DDBJ whole genome shotgun (WGS) entry which is preliminary data.</text>
</comment>
<dbReference type="InterPro" id="IPR000914">
    <property type="entry name" value="SBP_5_dom"/>
</dbReference>
<dbReference type="Pfam" id="PF00496">
    <property type="entry name" value="SBP_bac_5"/>
    <property type="match status" value="1"/>
</dbReference>
<evidence type="ECO:0000256" key="4">
    <source>
        <dbReference type="ARBA" id="ARBA00022729"/>
    </source>
</evidence>
<dbReference type="Gene3D" id="3.40.190.10">
    <property type="entry name" value="Periplasmic binding protein-like II"/>
    <property type="match status" value="2"/>
</dbReference>
<feature type="domain" description="Solute-binding protein family 5" evidence="6">
    <location>
        <begin position="76"/>
        <end position="327"/>
    </location>
</feature>
<feature type="region of interest" description="Disordered" evidence="5">
    <location>
        <begin position="352"/>
        <end position="372"/>
    </location>
</feature>
<dbReference type="PANTHER" id="PTHR30290">
    <property type="entry name" value="PERIPLASMIC BINDING COMPONENT OF ABC TRANSPORTER"/>
    <property type="match status" value="1"/>
</dbReference>
<evidence type="ECO:0000256" key="5">
    <source>
        <dbReference type="SAM" id="MobiDB-lite"/>
    </source>
</evidence>
<dbReference type="SUPFAM" id="SSF53850">
    <property type="entry name" value="Periplasmic binding protein-like II"/>
    <property type="match status" value="1"/>
</dbReference>
<evidence type="ECO:0000313" key="7">
    <source>
        <dbReference type="EMBL" id="MBC2652437.1"/>
    </source>
</evidence>
<feature type="non-terminal residue" evidence="7">
    <location>
        <position position="381"/>
    </location>
</feature>
<reference evidence="7 8" key="1">
    <citation type="submission" date="2020-08" db="EMBL/GenBank/DDBJ databases">
        <title>The genome sequence of Novosphingobium flavum 4Y4.</title>
        <authorList>
            <person name="Liu Y."/>
        </authorList>
    </citation>
    <scope>NUCLEOTIDE SEQUENCE [LARGE SCALE GENOMIC DNA]</scope>
    <source>
        <strain evidence="7 8">4Y4</strain>
    </source>
</reference>
<protein>
    <recommendedName>
        <fullName evidence="6">Solute-binding protein family 5 domain-containing protein</fullName>
    </recommendedName>
</protein>
<sequence>MRFHPGFSGAVRRMGPLLSLAALLGACQSDDDRALDVAVIGAPSALLDQGGRLGPAAQLVQAATAQGLVALDAQGQVVPALADRWIVTDDGDSYIFRLRDGTWPGGAPLNSQNVARALRQALAGLQGTTLGLDLADIAEVRVMTDRVLELRLARPVPELLQLLAQPELALRLRQQGSGPFEIVRGRPGQGSDSKRGEGATRGDGSGRPSGTGVLRLVEIPPRRLGLPPLSDEDAPSRAVRLHALTARAATEAFTRGDVAVVLGGRFADLPLGQAAAGLSRRALQIDPAAGLFGLAVVSDTGPLAAPEFREALSMAIDRDALAGAIGLAGWTAAARIVPAPAATVGALAGAAGAASTGGAPPPTAAPPVWTGWPLEARRAEA</sequence>